<dbReference type="AlphaFoldDB" id="A0AAW0G8M8"/>
<gene>
    <name evidence="8" type="ORF">QCA50_010189</name>
</gene>
<reference evidence="8 9" key="1">
    <citation type="submission" date="2022-09" db="EMBL/GenBank/DDBJ databases">
        <authorList>
            <person name="Palmer J.M."/>
        </authorList>
    </citation>
    <scope>NUCLEOTIDE SEQUENCE [LARGE SCALE GENOMIC DNA]</scope>
    <source>
        <strain evidence="8 9">DSM 7382</strain>
    </source>
</reference>
<comment type="subcellular location">
    <subcellularLocation>
        <location evidence="1 7">Secreted</location>
        <location evidence="1 7">Cell wall</location>
    </subcellularLocation>
</comment>
<feature type="signal peptide" evidence="7">
    <location>
        <begin position="1"/>
        <end position="22"/>
    </location>
</feature>
<keyword evidence="6 7" id="KW-1015">Disulfide bond</keyword>
<evidence type="ECO:0000256" key="2">
    <source>
        <dbReference type="ARBA" id="ARBA00010446"/>
    </source>
</evidence>
<protein>
    <recommendedName>
        <fullName evidence="7">Hydrophobin</fullName>
    </recommendedName>
</protein>
<evidence type="ECO:0000313" key="8">
    <source>
        <dbReference type="EMBL" id="KAK7686589.1"/>
    </source>
</evidence>
<dbReference type="Proteomes" id="UP001385951">
    <property type="component" value="Unassembled WGS sequence"/>
</dbReference>
<dbReference type="PROSITE" id="PS00956">
    <property type="entry name" value="HYDROPHOBIN"/>
    <property type="match status" value="1"/>
</dbReference>
<evidence type="ECO:0000256" key="6">
    <source>
        <dbReference type="ARBA" id="ARBA00023157"/>
    </source>
</evidence>
<comment type="similarity">
    <text evidence="2 7">Belongs to the fungal hydrophobin family.</text>
</comment>
<dbReference type="InterPro" id="IPR001338">
    <property type="entry name" value="Class_I_Hydrophobin"/>
</dbReference>
<accession>A0AAW0G8M8</accession>
<dbReference type="CDD" id="cd23507">
    <property type="entry name" value="hydrophobin_I"/>
    <property type="match status" value="1"/>
</dbReference>
<sequence>MFARAYSLIFFLLFALPLLAVATPSGIIEARQGQCNTGPIQCCNQTLAATDPLVGLLAGLLGVVLGPITALVGVNCSPISVIGVGGNSCSANPVCCTNNGIGGLLSIGCLPISLGL</sequence>
<feature type="chain" id="PRO_5043109365" description="Hydrophobin" evidence="7">
    <location>
        <begin position="23"/>
        <end position="116"/>
    </location>
</feature>
<evidence type="ECO:0000256" key="5">
    <source>
        <dbReference type="ARBA" id="ARBA00022729"/>
    </source>
</evidence>
<proteinExistence type="inferred from homology"/>
<dbReference type="GO" id="GO:0009277">
    <property type="term" value="C:fungal-type cell wall"/>
    <property type="evidence" value="ECO:0007669"/>
    <property type="project" value="InterPro"/>
</dbReference>
<organism evidence="8 9">
    <name type="scientific">Cerrena zonata</name>
    <dbReference type="NCBI Taxonomy" id="2478898"/>
    <lineage>
        <taxon>Eukaryota</taxon>
        <taxon>Fungi</taxon>
        <taxon>Dikarya</taxon>
        <taxon>Basidiomycota</taxon>
        <taxon>Agaricomycotina</taxon>
        <taxon>Agaricomycetes</taxon>
        <taxon>Polyporales</taxon>
        <taxon>Cerrenaceae</taxon>
        <taxon>Cerrena</taxon>
    </lineage>
</organism>
<dbReference type="SMART" id="SM00075">
    <property type="entry name" value="HYDRO"/>
    <property type="match status" value="1"/>
</dbReference>
<dbReference type="GO" id="GO:0005199">
    <property type="term" value="F:structural constituent of cell wall"/>
    <property type="evidence" value="ECO:0007669"/>
    <property type="project" value="InterPro"/>
</dbReference>
<keyword evidence="9" id="KW-1185">Reference proteome</keyword>
<dbReference type="Pfam" id="PF01185">
    <property type="entry name" value="Hydrophobin"/>
    <property type="match status" value="1"/>
</dbReference>
<evidence type="ECO:0000313" key="9">
    <source>
        <dbReference type="Proteomes" id="UP001385951"/>
    </source>
</evidence>
<keyword evidence="4 7" id="KW-0964">Secreted</keyword>
<comment type="caution">
    <text evidence="8">The sequence shown here is derived from an EMBL/GenBank/DDBJ whole genome shotgun (WGS) entry which is preliminary data.</text>
</comment>
<name>A0AAW0G8M8_9APHY</name>
<evidence type="ECO:0000256" key="1">
    <source>
        <dbReference type="ARBA" id="ARBA00004191"/>
    </source>
</evidence>
<dbReference type="EMBL" id="JASBNA010000016">
    <property type="protein sequence ID" value="KAK7686589.1"/>
    <property type="molecule type" value="Genomic_DNA"/>
</dbReference>
<evidence type="ECO:0000256" key="7">
    <source>
        <dbReference type="RuleBase" id="RU365009"/>
    </source>
</evidence>
<evidence type="ECO:0000256" key="3">
    <source>
        <dbReference type="ARBA" id="ARBA00022512"/>
    </source>
</evidence>
<evidence type="ECO:0000256" key="4">
    <source>
        <dbReference type="ARBA" id="ARBA00022525"/>
    </source>
</evidence>
<dbReference type="InterPro" id="IPR019778">
    <property type="entry name" value="Class_I_Hydrophobin_CS"/>
</dbReference>
<keyword evidence="5 7" id="KW-0732">Signal</keyword>
<keyword evidence="3 7" id="KW-0134">Cell wall</keyword>